<sequence length="47" mass="5663">MANKDCISHAKSKIVEEHHYRFFIFQINFSLFKMQLSKVQLNDLSKF</sequence>
<accession>A0A7H1NS22</accession>
<protein>
    <submittedName>
        <fullName evidence="1">Uncharacterized protein</fullName>
    </submittedName>
</protein>
<reference evidence="1 2" key="1">
    <citation type="submission" date="2020-08" db="EMBL/GenBank/DDBJ databases">
        <title>Complete genome sequence of Entomobacter blattae G55GP.</title>
        <authorList>
            <person name="Poehlein A."/>
            <person name="Guzman J."/>
            <person name="Daniel R."/>
            <person name="Vilcinskas A."/>
        </authorList>
    </citation>
    <scope>NUCLEOTIDE SEQUENCE [LARGE SCALE GENOMIC DNA]</scope>
    <source>
        <strain evidence="1 2">G55GP</strain>
    </source>
</reference>
<gene>
    <name evidence="1" type="ORF">JGUZn3_13560</name>
</gene>
<dbReference type="AlphaFoldDB" id="A0A7H1NS22"/>
<evidence type="ECO:0000313" key="1">
    <source>
        <dbReference type="EMBL" id="QNT78582.1"/>
    </source>
</evidence>
<dbReference type="Proteomes" id="UP000516349">
    <property type="component" value="Chromosome"/>
</dbReference>
<dbReference type="KEGG" id="ebla:JGUZn3_13560"/>
<dbReference type="EMBL" id="CP060244">
    <property type="protein sequence ID" value="QNT78582.1"/>
    <property type="molecule type" value="Genomic_DNA"/>
</dbReference>
<keyword evidence="2" id="KW-1185">Reference proteome</keyword>
<organism evidence="1 2">
    <name type="scientific">Entomobacter blattae</name>
    <dbReference type="NCBI Taxonomy" id="2762277"/>
    <lineage>
        <taxon>Bacteria</taxon>
        <taxon>Pseudomonadati</taxon>
        <taxon>Pseudomonadota</taxon>
        <taxon>Alphaproteobacteria</taxon>
        <taxon>Acetobacterales</taxon>
        <taxon>Acetobacteraceae</taxon>
        <taxon>Entomobacter</taxon>
    </lineage>
</organism>
<name>A0A7H1NS22_9PROT</name>
<proteinExistence type="predicted"/>
<evidence type="ECO:0000313" key="2">
    <source>
        <dbReference type="Proteomes" id="UP000516349"/>
    </source>
</evidence>